<proteinExistence type="predicted"/>
<evidence type="ECO:0000313" key="1">
    <source>
        <dbReference type="EMBL" id="KAJ7567574.1"/>
    </source>
</evidence>
<reference evidence="2" key="1">
    <citation type="journal article" date="2024" name="Proc. Natl. Acad. Sci. U.S.A.">
        <title>Extraordinary preservation of gene collinearity over three hundred million years revealed in homosporous lycophytes.</title>
        <authorList>
            <person name="Li C."/>
            <person name="Wickell D."/>
            <person name="Kuo L.Y."/>
            <person name="Chen X."/>
            <person name="Nie B."/>
            <person name="Liao X."/>
            <person name="Peng D."/>
            <person name="Ji J."/>
            <person name="Jenkins J."/>
            <person name="Williams M."/>
            <person name="Shu S."/>
            <person name="Plott C."/>
            <person name="Barry K."/>
            <person name="Rajasekar S."/>
            <person name="Grimwood J."/>
            <person name="Han X."/>
            <person name="Sun S."/>
            <person name="Hou Z."/>
            <person name="He W."/>
            <person name="Dai G."/>
            <person name="Sun C."/>
            <person name="Schmutz J."/>
            <person name="Leebens-Mack J.H."/>
            <person name="Li F.W."/>
            <person name="Wang L."/>
        </authorList>
    </citation>
    <scope>NUCLEOTIDE SEQUENCE [LARGE SCALE GENOMIC DNA]</scope>
    <source>
        <strain evidence="2">cv. PW_Plant_1</strain>
    </source>
</reference>
<keyword evidence="2" id="KW-1185">Reference proteome</keyword>
<name>A0ACC2EMA2_DIPCM</name>
<comment type="caution">
    <text evidence="1">The sequence shown here is derived from an EMBL/GenBank/DDBJ whole genome shotgun (WGS) entry which is preliminary data.</text>
</comment>
<sequence length="1371" mass="153656">MDALQDSSEASPSPPREAGSVARRQLSKPRLSYKRNPKNRTLSFQHVNSEEGVHKLKTRGFPPKNNQRLDVAVGKGVLITSRGISRNSGLFVTHDKNKFNDSVFVNSLPSALSKHDKDPIISSRMRACSPNKKLNHDVVGMKHKRNLGQRKDLDGIGTKYQERHNTPSVEDSGVSLFEKPQEVKGEQTMRNLQGQTCPLLKKQKRGMLGTTGIEDLPKQIRPNIGMLRLTDSARQKLQAQSLAVNCRSLIQDAVDSTSEPGLLKHSYSSEGMKNEELRKCLQPVKEMNENGARVCNDGSFDLAKGQLSEFQKEKITGEFPLCQQGSRMTESLSDTSEKNHSRGRKKVATVDLPPDELRCIRSDGRSWRCTAYAVPGGKRCQKHHLQLLAAQKRQQMNKGSTFVRVTSGKPRSQPSDFGIVTEGLHRSEPPSYNLHEKVVKKLLPHPSRLDVQKSSNISIPSNKSDIVHTKLKISNEKGQLCSSGLSPNHTGKGQTKCSPDGDFEQGKSCHQCQRNERGAIIFCVKCNRRYCLCCLTKWYPDLSEQEVAKACPSCRGRCVCKLCPHSKGHSKEEVHMNKLERLKCLHYLLAIIIPFLKQLNEDQRLELELETTLRGHPITKLVRAPIGRDDCVLCDHCGTSIVDFHRSCPDCDYDLCLTCCKELRQGKQPGAENPLPSPELPGKELRPEEVDQIPTDNISLGNVPTCSHSDESLEKATSEAVGASGTANKVEFEISHVASQSTVWRANEDGSIPCAPAERGCGSPFLILKSLHRANYLENLVKEVEGFGDCSVVPCISECESCAICDAENPVSTGKDSSFLRLAAQRSNMIDNHIYTTHYQDAKDRGLQHFQRHWVRGEPVIVKDVHRALSDVCWEPMAMWRATQELARSYMHYDSKFVTAIDCFNWREVDVSIYEFLNGYEVGYIDHSGSPKMMKLDWPSSNIFGERLPRHYAEFTRCIPFAEYTHPKKGILNLAAKFPEGAAKPDLGPKSYIAYGVDGELGIGDSVTKLQIGASDMVCVLVHTSETKLTPGQWKQAHHSREIHEAGSETSQDAGPSGKVFDQRGLKRCTKVGEKDFHMNSILHGHKTPEDVELHVPVELSDDEYLYMKESAPTSQSSFMNNPVLRTEKGRWETETAVKSKDLPSCSSEETNMEQNDSSQKQHHGELAYASESNDGIVGASSSVRVIEHGGAVWDVFRRQDVPKLREYIEKHLKESKYRGASEVVHPLHDQFFFLNEEHKRKLKEEFQIEPWTFEQNLGEAVFIPAGCPYQVRNLKSCTKVALDFVSPESLQESLRVTEECRLLPINHHANEDKLQVRNMIVHAASQAVTEIKRLKADKRRMSGWSGFLMSAGVQGLQSFISRTAKINWVF</sequence>
<gene>
    <name evidence="1" type="ORF">O6H91_02G153700</name>
</gene>
<evidence type="ECO:0000313" key="2">
    <source>
        <dbReference type="Proteomes" id="UP001162992"/>
    </source>
</evidence>
<protein>
    <submittedName>
        <fullName evidence="1">Uncharacterized protein</fullName>
    </submittedName>
</protein>
<accession>A0ACC2EMA2</accession>
<dbReference type="EMBL" id="CM055093">
    <property type="protein sequence ID" value="KAJ7567574.1"/>
    <property type="molecule type" value="Genomic_DNA"/>
</dbReference>
<dbReference type="Proteomes" id="UP001162992">
    <property type="component" value="Chromosome 2"/>
</dbReference>
<organism evidence="1 2">
    <name type="scientific">Diphasiastrum complanatum</name>
    <name type="common">Issler's clubmoss</name>
    <name type="synonym">Lycopodium complanatum</name>
    <dbReference type="NCBI Taxonomy" id="34168"/>
    <lineage>
        <taxon>Eukaryota</taxon>
        <taxon>Viridiplantae</taxon>
        <taxon>Streptophyta</taxon>
        <taxon>Embryophyta</taxon>
        <taxon>Tracheophyta</taxon>
        <taxon>Lycopodiopsida</taxon>
        <taxon>Lycopodiales</taxon>
        <taxon>Lycopodiaceae</taxon>
        <taxon>Lycopodioideae</taxon>
        <taxon>Diphasiastrum</taxon>
    </lineage>
</organism>